<feature type="compositionally biased region" description="Basic and acidic residues" evidence="1">
    <location>
        <begin position="588"/>
        <end position="603"/>
    </location>
</feature>
<sequence length="2092" mass="237974">MSFHGPPPLVSTEEGVGIITRDKKKKKTHEKEKADTDNNNEDNDVHSETHTNHNSDTNSSLARHARAVNRHASTVGEVQPPVPPTVPTTELPPLPPPPSTAAAPPPPAPTVIDPLLSEIDDIFQIIPRSEAEEGLLAAREGMTVATAEHTTLEEYFKNERNRQYEDNWVLSSDGYLLPAVAVAEAPDRVVEDSGEQGRSHKKKKSKKRIPLQEKDPNQMDEKKKEEKRRVSFELEDPGDASWDDNSSNSSSSLDSEENVELAHTRKVAEEKEAKKQKKIKKKEEERKKKEENAALIAKLDQLPLGVEEDGAKKNRKKKKKSKQSVPSEEEEPVTFRRAFDSGEFDLEEEKAEKAQEDADEEWMRVAERLRAMDPRAGGTGRDDNTRMPVRFQAGPPPFWLAKLNDILLFHNATMRATSTHKQSVVSALQQLWSDLNELKELKKQVEQGKDPAPTAQSSELYGDIPAEQEDEPNQNNNTIKTTEGTALEEEMKEVSQNRPRHSSAATNDTVIVPIDDDPMDVPNAALQETLLLSAEADEEDQLKPILAQTIPLWRRRGAALKTIGEVMQLLHERIQSLEELVNTPLEPSPHERKDSEEGREENRRAKVVAALGVPQSFGVDGRQSARLPPVIENAIASTTTNTLLSDIFTSPESAFTNRAARLQKAVYRQIPYIHDHYLIEEDIQPLYDELALRKPNLLEDGIHPGGGSADETTEMRSYSIHIDYIRFSPPMQSVSSATATHIFSTTTSAESSVRSDPSGTSSAEESLRLYPHFSHLKGANAYMGSRRPLTPAEAAKLVIARLRLTKATRHLSVVPFTDEECLISILLQHYEYYRLLRLNLLPHLKCHSFYEEQLRHLSASPSAAASVDVENLARQLELLRSKACEVEELSMNVMIGVWYEVLRLRGEDPQRFILPPTPQSKYRAKQELSPHHEALQHGRTEQESERRVVNEEDIFSSDYDPSEPQPREDGFGGHQATTSVIMSPPGNPNNREEEHLLVNRFNSDNSIRRSSSEERPRQFRFYLRRRESLEEVPYRSGEYVLNYVAEVEGVDVVEARERMLQLLHMDGGNEVEGGAAAPPKKSKAKEEGDDPVEKQLEQLIHFQVVVFARASAALPPQYIGCSMPRPLTTSKTVFFNETFELRAAREPQEFLLHVIPLADAGQPTRTVISTVRVRPVLTRCYLLHPMQSPIAFIFRGKTVSRYTDNPVEGVVAVSTTWTSTQGYTVEQVEDLFLKGGADPLNPEYRPLVQFLRNYYAELDRNSEELDTRKRALLKKSKDKHTRKRRGSRAGTRENERKGSIVPVSDKEGEKGGGIRDYFSQRLQFLQRRWQILKGQQLPKDETEERFYRNPIPLTEEGGKELYRRVVREVEADELKRSEYNQCGKIFDEREYYSVPSAISGLTLTPLPKTVKVHLWQERQRRLKRTAVSKGTLTDEEMLERVVTVPKFSMKLVFDVKPRSQLNPRRRARPKTDEIDREELKRRQDSSIVVHIMKANNLPLRADGTPLEPFVQAGFVYETAYSRSEVGHSPSWFETLKLPFQPLDFEEETLSMIDDDVVISVYDKVEIPIPSRTVTLGAVAHETHYRTERRLLGTLRIPFYSLHQAEEARMEGVYPLDMPRWLLGYHQINTRVSAADGGPDGASKPPLMRENPFGGEDGEEKDPLLQAGRPNDEGIVDMLDSHLEPTIQLYISLWPPLQRGKRKVPSLADVAKKVHGLNVSFELHYLHEVALKWAKTAKSKIKRVASMNATAGSREVEPFVYCSNGDLVLLCRYLLPRGGPPPKEVTNVFEAIRYVSLLPFVVDIMTWGDKDVWSTNAELLQLRSGDYEELALLLAHFLRHLAPERPSYVVIGAGEIYEQTIMVLHSFDGRQWCLIDPRTGYICKVERPYGTVFKDIQVVMSHDQMWANVQLSGLPHRMSWDLTKPEYWHPCYDRLKDKKLEQYIPFMSPIQREVLSFYPADPSQAREIENDLREELQKALLAWRNQRTPMYRRDVEAVLRELLIELEKERCSFGSTRSVEITTLAHQRLSGYLGRPVVAPRRHKKRSKSKEKKGEPNEEEKREETRFDRGYTVAGSPVTSSFNPAIHTSMKYY</sequence>
<evidence type="ECO:0000259" key="2">
    <source>
        <dbReference type="PROSITE" id="PS50004"/>
    </source>
</evidence>
<dbReference type="Pfam" id="PF24656">
    <property type="entry name" value="CEPT76_peptidase"/>
    <property type="match status" value="1"/>
</dbReference>
<feature type="compositionally biased region" description="Basic residues" evidence="1">
    <location>
        <begin position="199"/>
        <end position="209"/>
    </location>
</feature>
<dbReference type="Gene3D" id="2.60.40.150">
    <property type="entry name" value="C2 domain"/>
    <property type="match status" value="1"/>
</dbReference>
<feature type="region of interest" description="Disordered" evidence="1">
    <location>
        <begin position="915"/>
        <end position="992"/>
    </location>
</feature>
<feature type="region of interest" description="Disordered" evidence="1">
    <location>
        <begin position="1"/>
        <end position="111"/>
    </location>
</feature>
<dbReference type="SMART" id="SM00239">
    <property type="entry name" value="C2"/>
    <property type="match status" value="1"/>
</dbReference>
<feature type="region of interest" description="Disordered" evidence="1">
    <location>
        <begin position="1632"/>
        <end position="1669"/>
    </location>
</feature>
<dbReference type="InterPro" id="IPR000008">
    <property type="entry name" value="C2_dom"/>
</dbReference>
<feature type="domain" description="C2" evidence="2">
    <location>
        <begin position="1468"/>
        <end position="1613"/>
    </location>
</feature>
<feature type="compositionally biased region" description="Basic and acidic residues" evidence="1">
    <location>
        <begin position="43"/>
        <end position="53"/>
    </location>
</feature>
<dbReference type="PANTHER" id="PTHR20837:SF0">
    <property type="entry name" value="COILED-COIL AND C2 DOMAIN-CONTAINING PROTEIN 2A"/>
    <property type="match status" value="1"/>
</dbReference>
<evidence type="ECO:0000313" key="4">
    <source>
        <dbReference type="Proteomes" id="UP000515908"/>
    </source>
</evidence>
<dbReference type="CDD" id="cd00030">
    <property type="entry name" value="C2"/>
    <property type="match status" value="1"/>
</dbReference>
<feature type="compositionally biased region" description="Basic and acidic residues" evidence="1">
    <location>
        <begin position="1290"/>
        <end position="1309"/>
    </location>
</feature>
<feature type="region of interest" description="Disordered" evidence="1">
    <location>
        <begin position="1067"/>
        <end position="1090"/>
    </location>
</feature>
<evidence type="ECO:0000256" key="1">
    <source>
        <dbReference type="SAM" id="MobiDB-lite"/>
    </source>
</evidence>
<dbReference type="InterPro" id="IPR052434">
    <property type="entry name" value="Tectonic-like_complex_comp"/>
</dbReference>
<dbReference type="GO" id="GO:1904491">
    <property type="term" value="P:protein localization to ciliary transition zone"/>
    <property type="evidence" value="ECO:0007669"/>
    <property type="project" value="TreeGrafter"/>
</dbReference>
<feature type="compositionally biased region" description="Basic and acidic residues" evidence="1">
    <location>
        <begin position="281"/>
        <end position="292"/>
    </location>
</feature>
<dbReference type="Proteomes" id="UP000515908">
    <property type="component" value="Chromosome 20"/>
</dbReference>
<protein>
    <recommendedName>
        <fullName evidence="2">C2 domain-containing protein</fullName>
    </recommendedName>
</protein>
<dbReference type="PANTHER" id="PTHR20837">
    <property type="entry name" value="CENTROSOMAL PROTEIN-RELATED"/>
    <property type="match status" value="1"/>
</dbReference>
<feature type="compositionally biased region" description="Basic residues" evidence="1">
    <location>
        <begin position="2039"/>
        <end position="2050"/>
    </location>
</feature>
<feature type="region of interest" description="Disordered" evidence="1">
    <location>
        <begin position="580"/>
        <end position="603"/>
    </location>
</feature>
<dbReference type="InterPro" id="IPR035892">
    <property type="entry name" value="C2_domain_sf"/>
</dbReference>
<dbReference type="GO" id="GO:0035869">
    <property type="term" value="C:ciliary transition zone"/>
    <property type="evidence" value="ECO:0007669"/>
    <property type="project" value="TreeGrafter"/>
</dbReference>
<feature type="region of interest" description="Disordered" evidence="1">
    <location>
        <begin position="1267"/>
        <end position="1309"/>
    </location>
</feature>
<feature type="compositionally biased region" description="Basic residues" evidence="1">
    <location>
        <begin position="1270"/>
        <end position="1287"/>
    </location>
</feature>
<feature type="compositionally biased region" description="Acidic residues" evidence="1">
    <location>
        <begin position="233"/>
        <end position="242"/>
    </location>
</feature>
<dbReference type="InterPro" id="IPR056290">
    <property type="entry name" value="CEPT76/DRC7_peptidase-like_dom"/>
</dbReference>
<feature type="compositionally biased region" description="Pro residues" evidence="1">
    <location>
        <begin position="80"/>
        <end position="109"/>
    </location>
</feature>
<dbReference type="GO" id="GO:1905515">
    <property type="term" value="P:non-motile cilium assembly"/>
    <property type="evidence" value="ECO:0007669"/>
    <property type="project" value="TreeGrafter"/>
</dbReference>
<dbReference type="EMBL" id="LR877164">
    <property type="protein sequence ID" value="CAD2221228.1"/>
    <property type="molecule type" value="Genomic_DNA"/>
</dbReference>
<feature type="compositionally biased region" description="Basic residues" evidence="1">
    <location>
        <begin position="313"/>
        <end position="322"/>
    </location>
</feature>
<proteinExistence type="predicted"/>
<dbReference type="VEuPathDB" id="TriTrypDB:ADEAN_000875900"/>
<keyword evidence="4" id="KW-1185">Reference proteome</keyword>
<accession>A0A7G2CN10</accession>
<feature type="compositionally biased region" description="Low complexity" evidence="1">
    <location>
        <begin position="243"/>
        <end position="253"/>
    </location>
</feature>
<feature type="compositionally biased region" description="Basic and acidic residues" evidence="1">
    <location>
        <begin position="924"/>
        <end position="950"/>
    </location>
</feature>
<dbReference type="PROSITE" id="PS50004">
    <property type="entry name" value="C2"/>
    <property type="match status" value="1"/>
</dbReference>
<feature type="region of interest" description="Disordered" evidence="1">
    <location>
        <begin position="484"/>
        <end position="503"/>
    </location>
</feature>
<reference evidence="3 4" key="1">
    <citation type="submission" date="2020-08" db="EMBL/GenBank/DDBJ databases">
        <authorList>
            <person name="Newling K."/>
            <person name="Davey J."/>
            <person name="Forrester S."/>
        </authorList>
    </citation>
    <scope>NUCLEOTIDE SEQUENCE [LARGE SCALE GENOMIC DNA]</scope>
    <source>
        <strain evidence="4">Crithidia deanei Carvalho (ATCC PRA-265)</strain>
    </source>
</reference>
<feature type="region of interest" description="Disordered" evidence="1">
    <location>
        <begin position="187"/>
        <end position="360"/>
    </location>
</feature>
<feature type="compositionally biased region" description="Basic and acidic residues" evidence="1">
    <location>
        <begin position="2051"/>
        <end position="2068"/>
    </location>
</feature>
<feature type="region of interest" description="Disordered" evidence="1">
    <location>
        <begin position="2034"/>
        <end position="2082"/>
    </location>
</feature>
<gene>
    <name evidence="3" type="ORF">ADEAN_000875900</name>
</gene>
<organism evidence="3 4">
    <name type="scientific">Angomonas deanei</name>
    <dbReference type="NCBI Taxonomy" id="59799"/>
    <lineage>
        <taxon>Eukaryota</taxon>
        <taxon>Discoba</taxon>
        <taxon>Euglenozoa</taxon>
        <taxon>Kinetoplastea</taxon>
        <taxon>Metakinetoplastina</taxon>
        <taxon>Trypanosomatida</taxon>
        <taxon>Trypanosomatidae</taxon>
        <taxon>Strigomonadinae</taxon>
        <taxon>Angomonas</taxon>
    </lineage>
</organism>
<name>A0A7G2CN10_9TRYP</name>
<dbReference type="Gene3D" id="3.10.620.30">
    <property type="match status" value="1"/>
</dbReference>
<evidence type="ECO:0000313" key="3">
    <source>
        <dbReference type="EMBL" id="CAD2221228.1"/>
    </source>
</evidence>
<feature type="compositionally biased region" description="Basic and acidic residues" evidence="1">
    <location>
        <begin position="210"/>
        <end position="232"/>
    </location>
</feature>
<dbReference type="FunFam" id="2.60.40.150:FF:000590">
    <property type="entry name" value="MecKel-Gruber Syndrome (MKS) homolog"/>
    <property type="match status" value="1"/>
</dbReference>
<feature type="compositionally biased region" description="Basic and acidic residues" evidence="1">
    <location>
        <begin position="260"/>
        <end position="273"/>
    </location>
</feature>
<feature type="compositionally biased region" description="Basic and acidic residues" evidence="1">
    <location>
        <begin position="187"/>
        <end position="198"/>
    </location>
</feature>
<dbReference type="SUPFAM" id="SSF49562">
    <property type="entry name" value="C2 domain (Calcium/lipid-binding domain, CaLB)"/>
    <property type="match status" value="1"/>
</dbReference>
<feature type="compositionally biased region" description="Basic and acidic residues" evidence="1">
    <location>
        <begin position="350"/>
        <end position="360"/>
    </location>
</feature>